<accession>A0A9D9IAP0</accession>
<dbReference type="Pfam" id="PF01734">
    <property type="entry name" value="Patatin"/>
    <property type="match status" value="1"/>
</dbReference>
<dbReference type="GO" id="GO:0016787">
    <property type="term" value="F:hydrolase activity"/>
    <property type="evidence" value="ECO:0007669"/>
    <property type="project" value="UniProtKB-UniRule"/>
</dbReference>
<gene>
    <name evidence="6" type="ORF">IAA72_05050</name>
</gene>
<evidence type="ECO:0000313" key="7">
    <source>
        <dbReference type="Proteomes" id="UP000810292"/>
    </source>
</evidence>
<feature type="short sequence motif" description="DGA/G" evidence="4">
    <location>
        <begin position="209"/>
        <end position="211"/>
    </location>
</feature>
<dbReference type="Gene3D" id="3.40.1090.10">
    <property type="entry name" value="Cytosolic phospholipase A2 catalytic domain"/>
    <property type="match status" value="2"/>
</dbReference>
<sequence length="728" mass="79983">MKRFLLFVSIILFSMSMLSASIFRPKFALVLSGGGAKGLAHIPILKELDRRGIVPDIVLGTSMGAVVGGFYAAGYSGEELERVVRSNDLMSYFLHLNATRDTESIQSPFTGYDTNLLTVEFGSSGIGASAGLIDDQYVNGFIRRHLSKVLSIKDFDKLSIPFRAIGADITNNRMVVFSSGSLFDAIRASMSLPVIFSPVQLEDGSYIMDGGLENNMPSDIARDLGADIVLAVDVNDATHIYGDNRNDMSTLSGAFSQFSDYLTEPNTANHYDDSDWVIVPETGNYSSLSFGAAEEILEAGQKAVDENMDVFDELEKRLKPWIDDMEKEPYGSIPAPRIDRVIADETIPAAFIPALEEYEGKTMDYYTIRDFEDTLDSIRLHEGLQSVTYEIADGVIYVTATDFPSMSGSISLGLSGGIGLRWDGSSKNNSAIFVYTPKFTLSGDLSIADRLDLTYGVRINEGITIDVGLSYPFLSDAFLYGTLGIQYGQLSYLSIPGTRDYMFGNDLGLYFKGGLGYLPIRTLRLDFIFAVEYTYLSDARDGTEFRLRNAVYPYIAFSLVYDNYDGSDSRDNGFELQLTGQFGGDFPDDTISYAIEMEFYGCYGPTDIFKFIFEGGAATIRRPDVLSDNYVVTKLGQIASDWAYMLGGIRLPLPFSTYLDAGIFFEISGGDYDDIQRGRDLIPFAYLSSENIDVGGYIGAGISTSFGRIGAGFYISATPRISFIVGLV</sequence>
<dbReference type="SUPFAM" id="SSF52151">
    <property type="entry name" value="FabD/lysophospholipase-like"/>
    <property type="match status" value="1"/>
</dbReference>
<reference evidence="6" key="1">
    <citation type="submission" date="2020-10" db="EMBL/GenBank/DDBJ databases">
        <authorList>
            <person name="Gilroy R."/>
        </authorList>
    </citation>
    <scope>NUCLEOTIDE SEQUENCE</scope>
    <source>
        <strain evidence="6">14700</strain>
    </source>
</reference>
<evidence type="ECO:0000256" key="1">
    <source>
        <dbReference type="ARBA" id="ARBA00022801"/>
    </source>
</evidence>
<dbReference type="GO" id="GO:0016042">
    <property type="term" value="P:lipid catabolic process"/>
    <property type="evidence" value="ECO:0007669"/>
    <property type="project" value="UniProtKB-UniRule"/>
</dbReference>
<dbReference type="EMBL" id="JADIMF010000077">
    <property type="protein sequence ID" value="MBO8469133.1"/>
    <property type="molecule type" value="Genomic_DNA"/>
</dbReference>
<comment type="caution">
    <text evidence="6">The sequence shown here is derived from an EMBL/GenBank/DDBJ whole genome shotgun (WGS) entry which is preliminary data.</text>
</comment>
<keyword evidence="1 4" id="KW-0378">Hydrolase</keyword>
<keyword evidence="2 4" id="KW-0442">Lipid degradation</keyword>
<feature type="short sequence motif" description="GXGXXG" evidence="4">
    <location>
        <begin position="33"/>
        <end position="38"/>
    </location>
</feature>
<dbReference type="PROSITE" id="PS51635">
    <property type="entry name" value="PNPLA"/>
    <property type="match status" value="1"/>
</dbReference>
<evidence type="ECO:0000259" key="5">
    <source>
        <dbReference type="PROSITE" id="PS51635"/>
    </source>
</evidence>
<keyword evidence="3 4" id="KW-0443">Lipid metabolism</keyword>
<dbReference type="InterPro" id="IPR016035">
    <property type="entry name" value="Acyl_Trfase/lysoPLipase"/>
</dbReference>
<feature type="domain" description="PNPLA" evidence="5">
    <location>
        <begin position="29"/>
        <end position="222"/>
    </location>
</feature>
<evidence type="ECO:0000313" key="6">
    <source>
        <dbReference type="EMBL" id="MBO8469133.1"/>
    </source>
</evidence>
<feature type="short sequence motif" description="GXSXG" evidence="4">
    <location>
        <begin position="60"/>
        <end position="64"/>
    </location>
</feature>
<evidence type="ECO:0000256" key="3">
    <source>
        <dbReference type="ARBA" id="ARBA00023098"/>
    </source>
</evidence>
<proteinExistence type="predicted"/>
<dbReference type="AlphaFoldDB" id="A0A9D9IAP0"/>
<feature type="active site" description="Proton acceptor" evidence="4">
    <location>
        <position position="209"/>
    </location>
</feature>
<feature type="active site" description="Nucleophile" evidence="4">
    <location>
        <position position="62"/>
    </location>
</feature>
<dbReference type="PANTHER" id="PTHR14226">
    <property type="entry name" value="NEUROPATHY TARGET ESTERASE/SWISS CHEESE D.MELANOGASTER"/>
    <property type="match status" value="1"/>
</dbReference>
<dbReference type="Proteomes" id="UP000810292">
    <property type="component" value="Unassembled WGS sequence"/>
</dbReference>
<dbReference type="CDD" id="cd07205">
    <property type="entry name" value="Pat_PNPLA6_PNPLA7_NTE1_like"/>
    <property type="match status" value="1"/>
</dbReference>
<dbReference type="InterPro" id="IPR002641">
    <property type="entry name" value="PNPLA_dom"/>
</dbReference>
<dbReference type="InterPro" id="IPR050301">
    <property type="entry name" value="NTE"/>
</dbReference>
<reference evidence="6" key="2">
    <citation type="journal article" date="2021" name="PeerJ">
        <title>Extensive microbial diversity within the chicken gut microbiome revealed by metagenomics and culture.</title>
        <authorList>
            <person name="Gilroy R."/>
            <person name="Ravi A."/>
            <person name="Getino M."/>
            <person name="Pursley I."/>
            <person name="Horton D.L."/>
            <person name="Alikhan N.F."/>
            <person name="Baker D."/>
            <person name="Gharbi K."/>
            <person name="Hall N."/>
            <person name="Watson M."/>
            <person name="Adriaenssens E.M."/>
            <person name="Foster-Nyarko E."/>
            <person name="Jarju S."/>
            <person name="Secka A."/>
            <person name="Antonio M."/>
            <person name="Oren A."/>
            <person name="Chaudhuri R.R."/>
            <person name="La Ragione R."/>
            <person name="Hildebrand F."/>
            <person name="Pallen M.J."/>
        </authorList>
    </citation>
    <scope>NUCLEOTIDE SEQUENCE</scope>
    <source>
        <strain evidence="6">14700</strain>
    </source>
</reference>
<evidence type="ECO:0000256" key="4">
    <source>
        <dbReference type="PROSITE-ProRule" id="PRU01161"/>
    </source>
</evidence>
<evidence type="ECO:0000256" key="2">
    <source>
        <dbReference type="ARBA" id="ARBA00022963"/>
    </source>
</evidence>
<organism evidence="6 7">
    <name type="scientific">Candidatus Ornithospirochaeta stercoravium</name>
    <dbReference type="NCBI Taxonomy" id="2840897"/>
    <lineage>
        <taxon>Bacteria</taxon>
        <taxon>Pseudomonadati</taxon>
        <taxon>Spirochaetota</taxon>
        <taxon>Spirochaetia</taxon>
        <taxon>Spirochaetales</taxon>
        <taxon>Spirochaetaceae</taxon>
        <taxon>Spirochaetaceae incertae sedis</taxon>
        <taxon>Candidatus Ornithospirochaeta</taxon>
    </lineage>
</organism>
<protein>
    <submittedName>
        <fullName evidence="6">Patatin-like phospholipase family protein</fullName>
    </submittedName>
</protein>
<name>A0A9D9IAP0_9SPIO</name>
<dbReference type="PANTHER" id="PTHR14226:SF29">
    <property type="entry name" value="NEUROPATHY TARGET ESTERASE SWS"/>
    <property type="match status" value="1"/>
</dbReference>